<keyword evidence="2" id="KW-1185">Reference proteome</keyword>
<dbReference type="RefSeq" id="WP_261693185.1">
    <property type="nucleotide sequence ID" value="NZ_CP104694.1"/>
</dbReference>
<dbReference type="InterPro" id="IPR025859">
    <property type="entry name" value="AurF/CmlI"/>
</dbReference>
<proteinExistence type="predicted"/>
<evidence type="ECO:0000313" key="2">
    <source>
        <dbReference type="Proteomes" id="UP001064632"/>
    </source>
</evidence>
<name>A0ABY6B7Y5_9GAMM</name>
<dbReference type="InterPro" id="IPR009078">
    <property type="entry name" value="Ferritin-like_SF"/>
</dbReference>
<dbReference type="Gene3D" id="1.10.620.20">
    <property type="entry name" value="Ribonucleotide Reductase, subunit A"/>
    <property type="match status" value="1"/>
</dbReference>
<protein>
    <submittedName>
        <fullName evidence="1">Ferritin-like domain-containing protein</fullName>
    </submittedName>
</protein>
<gene>
    <name evidence="1" type="ORF">N4264_15740</name>
</gene>
<organism evidence="1 2">
    <name type="scientific">Tahibacter amnicola</name>
    <dbReference type="NCBI Taxonomy" id="2976241"/>
    <lineage>
        <taxon>Bacteria</taxon>
        <taxon>Pseudomonadati</taxon>
        <taxon>Pseudomonadota</taxon>
        <taxon>Gammaproteobacteria</taxon>
        <taxon>Lysobacterales</taxon>
        <taxon>Rhodanobacteraceae</taxon>
        <taxon>Tahibacter</taxon>
    </lineage>
</organism>
<dbReference type="Proteomes" id="UP001064632">
    <property type="component" value="Chromosome"/>
</dbReference>
<dbReference type="InterPro" id="IPR012348">
    <property type="entry name" value="RNR-like"/>
</dbReference>
<accession>A0ABY6B7Y5</accession>
<dbReference type="SUPFAM" id="SSF47240">
    <property type="entry name" value="Ferritin-like"/>
    <property type="match status" value="1"/>
</dbReference>
<dbReference type="CDD" id="cd00657">
    <property type="entry name" value="Ferritin_like"/>
    <property type="match status" value="1"/>
</dbReference>
<reference evidence="1" key="1">
    <citation type="submission" date="2022-09" db="EMBL/GenBank/DDBJ databases">
        <title>Tahibacter sp. nov., isolated from a fresh water.</title>
        <authorList>
            <person name="Baek J.H."/>
            <person name="Lee J.K."/>
            <person name="Kim J.M."/>
            <person name="Jeon C.O."/>
        </authorList>
    </citation>
    <scope>NUCLEOTIDE SEQUENCE</scope>
    <source>
        <strain evidence="1">W38</strain>
    </source>
</reference>
<dbReference type="EMBL" id="CP104694">
    <property type="protein sequence ID" value="UXI66201.1"/>
    <property type="molecule type" value="Genomic_DNA"/>
</dbReference>
<sequence>MSAILSEPVLRWPLNVDAVMQSTYATGDDQLDRLYQKAKAQQWNADDYDWSYELNPDNPLDMPDGTLLIFGSPLWQKMDEPARAEVRHHFHAWTLSQILHGEQGAMLCAIKLAQGEEHLSARLCACAQAFDEARHIEVYSRLVNDKLRVTYPMSSSLKRLLEDTITSRQLDITNLGMQVLVEGIALSIFQNIVAYSRDSFIKEVVTRIQRDEARHFAVGRVTLRRLYNGELSAAEMREREEFTCEGIHVLYEHLCADDIWEQLGQNRKECGELVRNSKMANALRRNLFRRLVPSLKDMGLLNGKVVTQLEKMDMLDYAELPLRVEA</sequence>
<dbReference type="Pfam" id="PF11583">
    <property type="entry name" value="AurF"/>
    <property type="match status" value="1"/>
</dbReference>
<evidence type="ECO:0000313" key="1">
    <source>
        <dbReference type="EMBL" id="UXI66201.1"/>
    </source>
</evidence>